<keyword evidence="4" id="KW-1185">Reference proteome</keyword>
<proteinExistence type="predicted"/>
<evidence type="ECO:0000259" key="2">
    <source>
        <dbReference type="Pfam" id="PF01734"/>
    </source>
</evidence>
<accession>A0ABU9XWP1</accession>
<dbReference type="Gene3D" id="3.40.1090.10">
    <property type="entry name" value="Cytosolic phospholipase A2 catalytic domain"/>
    <property type="match status" value="1"/>
</dbReference>
<feature type="domain" description="PNPLA" evidence="2">
    <location>
        <begin position="83"/>
        <end position="288"/>
    </location>
</feature>
<reference evidence="3 4" key="1">
    <citation type="submission" date="2024-05" db="EMBL/GenBank/DDBJ databases">
        <authorList>
            <person name="Liu Q."/>
            <person name="Xin Y.-H."/>
        </authorList>
    </citation>
    <scope>NUCLEOTIDE SEQUENCE [LARGE SCALE GENOMIC DNA]</scope>
    <source>
        <strain evidence="3 4">CGMCC 1.15349</strain>
    </source>
</reference>
<dbReference type="PROSITE" id="PS51257">
    <property type="entry name" value="PROKAR_LIPOPROTEIN"/>
    <property type="match status" value="1"/>
</dbReference>
<dbReference type="Proteomes" id="UP001404104">
    <property type="component" value="Unassembled WGS sequence"/>
</dbReference>
<gene>
    <name evidence="3" type="ORF">ABC969_16250</name>
</gene>
<dbReference type="RefSeq" id="WP_380808932.1">
    <property type="nucleotide sequence ID" value="NZ_JBHRXL010000005.1"/>
</dbReference>
<name>A0ABU9XWP1_9SPHN</name>
<evidence type="ECO:0000256" key="1">
    <source>
        <dbReference type="ARBA" id="ARBA00023098"/>
    </source>
</evidence>
<organism evidence="3 4">
    <name type="scientific">Sphingomonas qilianensis</name>
    <dbReference type="NCBI Taxonomy" id="1736690"/>
    <lineage>
        <taxon>Bacteria</taxon>
        <taxon>Pseudomonadati</taxon>
        <taxon>Pseudomonadota</taxon>
        <taxon>Alphaproteobacteria</taxon>
        <taxon>Sphingomonadales</taxon>
        <taxon>Sphingomonadaceae</taxon>
        <taxon>Sphingomonas</taxon>
    </lineage>
</organism>
<protein>
    <submittedName>
        <fullName evidence="3">Patatin-like phospholipase family protein</fullName>
    </submittedName>
</protein>
<dbReference type="InterPro" id="IPR016035">
    <property type="entry name" value="Acyl_Trfase/lysoPLipase"/>
</dbReference>
<comment type="caution">
    <text evidence="3">The sequence shown here is derived from an EMBL/GenBank/DDBJ whole genome shotgun (WGS) entry which is preliminary data.</text>
</comment>
<sequence length="501" mass="53941">MLFRSFAAIVVAIAVSACSLSVKPKQYAGVPGQPYTCLNYAIAVGISPPPNGLVGDPFLDRVTAAARTERAASKTEPVSDSMLFLSGGSQHGAFGAGFMQRWSEMRGGSLPRFRVVTGISTGALQSTLVFIGEPGEIVNRYAVVAEGELLQANTAAQIDGGGVEAIKAAVTIVKKGALAELVPLRGQLLGTGPDDPRGILTAQRLGRVAQEAGDGRKLFAGAVELDTGLAVAFDLTKMAEDYVAERSPLRQETLRKCYAEALVASSSVPIAAQPSFIEGKMFIDGGARFGVLPAQMLELGRRMMKQRIAAGERPNLFVVVNGTLQTTAKCDLADCKGGIAGDPIPPTALKSRAHGDWSFPALAFRSLSILINQSYVSSVELARRDAAWCQREPLAGDGQDCVKDDALDAMNVHFVRILPDEMDGGMFRVNGLRTPIDSDRPFEDVARTCADWSREDEKLEKPRPHEFHPRYMRCLIRYGAKVAENLDWAKYEPQVVLTSQQ</sequence>
<keyword evidence="1" id="KW-0443">Lipid metabolism</keyword>
<evidence type="ECO:0000313" key="4">
    <source>
        <dbReference type="Proteomes" id="UP001404104"/>
    </source>
</evidence>
<dbReference type="EMBL" id="JBDIMF010000008">
    <property type="protein sequence ID" value="MEN2787966.1"/>
    <property type="molecule type" value="Genomic_DNA"/>
</dbReference>
<dbReference type="InterPro" id="IPR002641">
    <property type="entry name" value="PNPLA_dom"/>
</dbReference>
<dbReference type="SUPFAM" id="SSF52151">
    <property type="entry name" value="FabD/lysophospholipase-like"/>
    <property type="match status" value="1"/>
</dbReference>
<dbReference type="Pfam" id="PF01734">
    <property type="entry name" value="Patatin"/>
    <property type="match status" value="1"/>
</dbReference>
<evidence type="ECO:0000313" key="3">
    <source>
        <dbReference type="EMBL" id="MEN2787966.1"/>
    </source>
</evidence>